<accession>A0AAW2IA77</accession>
<reference evidence="3" key="1">
    <citation type="journal article" date="2024" name="Gigascience">
        <title>Chromosome-level genome of the poultry shaft louse Menopon gallinae provides insight into the host-switching and adaptive evolution of parasitic lice.</title>
        <authorList>
            <person name="Xu Y."/>
            <person name="Ma L."/>
            <person name="Liu S."/>
            <person name="Liang Y."/>
            <person name="Liu Q."/>
            <person name="He Z."/>
            <person name="Tian L."/>
            <person name="Duan Y."/>
            <person name="Cai W."/>
            <person name="Li H."/>
            <person name="Song F."/>
        </authorList>
    </citation>
    <scope>NUCLEOTIDE SEQUENCE</scope>
    <source>
        <strain evidence="3">Cailab_2023a</strain>
    </source>
</reference>
<feature type="region of interest" description="Disordered" evidence="1">
    <location>
        <begin position="1"/>
        <end position="23"/>
    </location>
</feature>
<keyword evidence="2" id="KW-0812">Transmembrane</keyword>
<evidence type="ECO:0000256" key="1">
    <source>
        <dbReference type="SAM" id="MobiDB-lite"/>
    </source>
</evidence>
<dbReference type="EMBL" id="JARGDH010000001">
    <property type="protein sequence ID" value="KAL0279046.1"/>
    <property type="molecule type" value="Genomic_DNA"/>
</dbReference>
<keyword evidence="2" id="KW-0472">Membrane</keyword>
<feature type="transmembrane region" description="Helical" evidence="2">
    <location>
        <begin position="263"/>
        <end position="281"/>
    </location>
</feature>
<dbReference type="AlphaFoldDB" id="A0AAW2IA77"/>
<feature type="compositionally biased region" description="Polar residues" evidence="1">
    <location>
        <begin position="8"/>
        <end position="22"/>
    </location>
</feature>
<evidence type="ECO:0000256" key="2">
    <source>
        <dbReference type="SAM" id="Phobius"/>
    </source>
</evidence>
<name>A0AAW2IA77_9NEOP</name>
<keyword evidence="2" id="KW-1133">Transmembrane helix</keyword>
<comment type="caution">
    <text evidence="3">The sequence shown here is derived from an EMBL/GenBank/DDBJ whole genome shotgun (WGS) entry which is preliminary data.</text>
</comment>
<dbReference type="EMBL" id="JARGDH010000001">
    <property type="protein sequence ID" value="KAL0279045.1"/>
    <property type="molecule type" value="Genomic_DNA"/>
</dbReference>
<sequence>MKNKGAVNYNNVTQAQEPSTYDSAPEQLKDVHKFTFNHEHVPNGIAKPSVSDCTINTRNTSLVSEDIADVYADKLNTFSSTTRVKKVQNWIADQKPKIDKRQSVITVIGQTQGQSPLSSALHEIDQRRKLVKELDKYAICNKITNSEKDKEISTLVAQINFLSPSGRLLYSGDRKVDLRDLPCRLKHAGHLEGGDKSRKNFEMKYDVPVQCDTEGITEQDTSATPSSDSSNDSQKKLFCSTWTYKYDVKGKIRRTLSRIPYNWVAYFMILLSGTLCWYTYVSIQRNGFFIFDLFPQKPKTTTWYEKVCYWIWEIFRPSGSYHRSTSWGHR</sequence>
<protein>
    <submittedName>
        <fullName evidence="3">Uncharacterized protein</fullName>
    </submittedName>
</protein>
<organism evidence="3">
    <name type="scientific">Menopon gallinae</name>
    <name type="common">poultry shaft louse</name>
    <dbReference type="NCBI Taxonomy" id="328185"/>
    <lineage>
        <taxon>Eukaryota</taxon>
        <taxon>Metazoa</taxon>
        <taxon>Ecdysozoa</taxon>
        <taxon>Arthropoda</taxon>
        <taxon>Hexapoda</taxon>
        <taxon>Insecta</taxon>
        <taxon>Pterygota</taxon>
        <taxon>Neoptera</taxon>
        <taxon>Paraneoptera</taxon>
        <taxon>Psocodea</taxon>
        <taxon>Troctomorpha</taxon>
        <taxon>Phthiraptera</taxon>
        <taxon>Amblycera</taxon>
        <taxon>Menoponidae</taxon>
        <taxon>Menopon</taxon>
    </lineage>
</organism>
<evidence type="ECO:0000313" key="3">
    <source>
        <dbReference type="EMBL" id="KAL0279045.1"/>
    </source>
</evidence>
<proteinExistence type="predicted"/>
<gene>
    <name evidence="3" type="ORF">PYX00_000688</name>
</gene>